<evidence type="ECO:0000256" key="7">
    <source>
        <dbReference type="SAM" id="MobiDB-lite"/>
    </source>
</evidence>
<dbReference type="Pfam" id="PF16135">
    <property type="entry name" value="TDBD"/>
    <property type="match status" value="2"/>
</dbReference>
<name>A0A835N2X0_9ROSI</name>
<gene>
    <name evidence="10" type="ORF">SADUNF_Sadunf06G0097800</name>
</gene>
<keyword evidence="11" id="KW-1185">Reference proteome</keyword>
<protein>
    <recommendedName>
        <fullName evidence="9">PHD-type domain-containing protein</fullName>
    </recommendedName>
</protein>
<dbReference type="PANTHER" id="PTHR47025:SF28">
    <property type="entry name" value="ACYL-COA N-ACYLTRANSFERASE WITH RING_FYVE_PHD-TYPE ZINC FINGER DOMAIN-CONTAINING PROTEIN"/>
    <property type="match status" value="1"/>
</dbReference>
<evidence type="ECO:0000313" key="10">
    <source>
        <dbReference type="EMBL" id="KAF9680213.1"/>
    </source>
</evidence>
<dbReference type="PROSITE" id="PS50016">
    <property type="entry name" value="ZF_PHD_2"/>
    <property type="match status" value="1"/>
</dbReference>
<proteinExistence type="predicted"/>
<evidence type="ECO:0000256" key="8">
    <source>
        <dbReference type="SAM" id="Phobius"/>
    </source>
</evidence>
<keyword evidence="8" id="KW-1133">Transmembrane helix</keyword>
<keyword evidence="8" id="KW-0812">Transmembrane</keyword>
<evidence type="ECO:0000313" key="11">
    <source>
        <dbReference type="Proteomes" id="UP000657918"/>
    </source>
</evidence>
<dbReference type="InterPro" id="IPR056511">
    <property type="entry name" value="IDM1_C"/>
</dbReference>
<evidence type="ECO:0000256" key="2">
    <source>
        <dbReference type="ARBA" id="ARBA00022723"/>
    </source>
</evidence>
<organism evidence="10 11">
    <name type="scientific">Salix dunnii</name>
    <dbReference type="NCBI Taxonomy" id="1413687"/>
    <lineage>
        <taxon>Eukaryota</taxon>
        <taxon>Viridiplantae</taxon>
        <taxon>Streptophyta</taxon>
        <taxon>Embryophyta</taxon>
        <taxon>Tracheophyta</taxon>
        <taxon>Spermatophyta</taxon>
        <taxon>Magnoliopsida</taxon>
        <taxon>eudicotyledons</taxon>
        <taxon>Gunneridae</taxon>
        <taxon>Pentapetalae</taxon>
        <taxon>rosids</taxon>
        <taxon>fabids</taxon>
        <taxon>Malpighiales</taxon>
        <taxon>Salicaceae</taxon>
        <taxon>Saliceae</taxon>
        <taxon>Salix</taxon>
    </lineage>
</organism>
<evidence type="ECO:0000256" key="3">
    <source>
        <dbReference type="ARBA" id="ARBA00022771"/>
    </source>
</evidence>
<feature type="transmembrane region" description="Helical" evidence="8">
    <location>
        <begin position="846"/>
        <end position="866"/>
    </location>
</feature>
<keyword evidence="2" id="KW-0479">Metal-binding</keyword>
<evidence type="ECO:0000256" key="6">
    <source>
        <dbReference type="PROSITE-ProRule" id="PRU00146"/>
    </source>
</evidence>
<dbReference type="InterPro" id="IPR011011">
    <property type="entry name" value="Znf_FYVE_PHD"/>
</dbReference>
<keyword evidence="5" id="KW-0539">Nucleus</keyword>
<dbReference type="AlphaFoldDB" id="A0A835N2X0"/>
<accession>A0A835N2X0</accession>
<dbReference type="InterPro" id="IPR016181">
    <property type="entry name" value="Acyl_CoA_acyltransferase"/>
</dbReference>
<dbReference type="SMART" id="SM00249">
    <property type="entry name" value="PHD"/>
    <property type="match status" value="2"/>
</dbReference>
<comment type="caution">
    <text evidence="10">The sequence shown here is derived from an EMBL/GenBank/DDBJ whole genome shotgun (WGS) entry which is preliminary data.</text>
</comment>
<dbReference type="InterPro" id="IPR001965">
    <property type="entry name" value="Znf_PHD"/>
</dbReference>
<dbReference type="GO" id="GO:0005634">
    <property type="term" value="C:nucleus"/>
    <property type="evidence" value="ECO:0007669"/>
    <property type="project" value="UniProtKB-SubCell"/>
</dbReference>
<dbReference type="SUPFAM" id="SSF55729">
    <property type="entry name" value="Acyl-CoA N-acyltransferases (Nat)"/>
    <property type="match status" value="1"/>
</dbReference>
<dbReference type="EMBL" id="JADGMS010000006">
    <property type="protein sequence ID" value="KAF9680213.1"/>
    <property type="molecule type" value="Genomic_DNA"/>
</dbReference>
<evidence type="ECO:0000256" key="1">
    <source>
        <dbReference type="ARBA" id="ARBA00004123"/>
    </source>
</evidence>
<sequence>MKRELGFASSLGRPTQSSYSCIQLSDDDRSKRFKVTKVNGFIVYTRVRKTKNNNTLIAAEDDERHIKRIKSLDDSKIDVANTINASNDDDGFKCPEVNNKTAIGERINYNNVEKGVCKDESKGSLAIKVRKETDLAVFGENGEVKSNDRPKRVRKSKLMMKLQPVEVTVKGPEAIEGEALSRVDVEMIAEGSALTPPKKNLELKMSKKIALENVPMTVKELFETGLLEGVPVVYMGGKKAFGLRGTIKDVGIQCYCAFCNGHRVIPPSQFEIHAIKQYRRAAQYICFENGKSLLDVLNACRTAPLDSLETTILSAISGLPVERTFTCKRCKGTFPSICVGKIGPLCNLCAESKDSHPSMTFGSSIISSSSEQVLALDYFKPPSLSTSSQDKTPWKKKRKSSKMDLNKSAPARVSSRIQSKIIPKLVSYFILPEEQDSFTKPSKSASVFLSSRKRKYKKISPRISKSVLMSKCFKNTSVGISSQNQWKITTKAQRLHRLVFEEGGLPDGAELAYYARGQVINIPYSYPSTFLLLIVNKIISSAQKLLGGYKRGFGIICRCCNCEVSPSTFEAHAGWATRKKPYAYIYTSNGVSLHELAISLSKSRKYSSQDNDDLCIICADGGNLLLCDGCPRAFHKDDFQTTDLPKSILMHNCITFVGCASLPTVPSGDWYCQYCQNTFEREKIVDHDANASAAGRVSGVDSVEPITKRCFRIIKNIEAELTGCALCRGYDFMRSGFGPRTIILCDQCEKEFHVGCLRSHKMTNLKELPKGNWFCCMDCSRIHSTLQKLLFRGAEKLPDSLLNDIKKKHEEKGLNISNNIDVRWTLLSGKISSPENKLLLSRALSIFQFCIVVPFMCFCMCVMLHLEIKETKMFWADISLIYFQECFDPIVDSTIGRDLIPLMVYGMNSKGQDYGGMYCAVLTINSSVVSAGILRVFGEEVAELPLVATRNGEHGKGYFQLLFSCIEKLLAFLNVQNLVLPAAEEAESIWTEKFGFQKIKPEQLNKYRKSCCQMVRFEGTSMLQKAVPSCRIVNQRTSP</sequence>
<comment type="subcellular location">
    <subcellularLocation>
        <location evidence="1">Nucleus</location>
    </subcellularLocation>
</comment>
<keyword evidence="4" id="KW-0862">Zinc</keyword>
<evidence type="ECO:0000256" key="4">
    <source>
        <dbReference type="ARBA" id="ARBA00022833"/>
    </source>
</evidence>
<dbReference type="GO" id="GO:0008270">
    <property type="term" value="F:zinc ion binding"/>
    <property type="evidence" value="ECO:0007669"/>
    <property type="project" value="UniProtKB-KW"/>
</dbReference>
<dbReference type="GO" id="GO:0042393">
    <property type="term" value="F:histone binding"/>
    <property type="evidence" value="ECO:0007669"/>
    <property type="project" value="TreeGrafter"/>
</dbReference>
<feature type="domain" description="PHD-type" evidence="9">
    <location>
        <begin position="612"/>
        <end position="678"/>
    </location>
</feature>
<dbReference type="InterPro" id="IPR013083">
    <property type="entry name" value="Znf_RING/FYVE/PHD"/>
</dbReference>
<dbReference type="Gene3D" id="3.30.40.10">
    <property type="entry name" value="Zinc/RING finger domain, C3HC4 (zinc finger)"/>
    <property type="match status" value="2"/>
</dbReference>
<dbReference type="GO" id="GO:0003682">
    <property type="term" value="F:chromatin binding"/>
    <property type="evidence" value="ECO:0007669"/>
    <property type="project" value="TreeGrafter"/>
</dbReference>
<dbReference type="PANTHER" id="PTHR47025">
    <property type="entry name" value="AUTOIMMUNE REGULATOR"/>
    <property type="match status" value="1"/>
</dbReference>
<dbReference type="OrthoDB" id="1903104at2759"/>
<dbReference type="GO" id="GO:0000977">
    <property type="term" value="F:RNA polymerase II transcription regulatory region sequence-specific DNA binding"/>
    <property type="evidence" value="ECO:0007669"/>
    <property type="project" value="TreeGrafter"/>
</dbReference>
<dbReference type="InterPro" id="IPR032308">
    <property type="entry name" value="TDBD"/>
</dbReference>
<evidence type="ECO:0000259" key="9">
    <source>
        <dbReference type="PROSITE" id="PS50016"/>
    </source>
</evidence>
<reference evidence="10 11" key="1">
    <citation type="submission" date="2020-10" db="EMBL/GenBank/DDBJ databases">
        <title>Plant Genome Project.</title>
        <authorList>
            <person name="Zhang R.-G."/>
        </authorList>
    </citation>
    <scope>NUCLEOTIDE SEQUENCE [LARGE SCALE GENOMIC DNA]</scope>
    <source>
        <strain evidence="10">FAFU-HL-1</strain>
        <tissue evidence="10">Leaf</tissue>
    </source>
</reference>
<evidence type="ECO:0000256" key="5">
    <source>
        <dbReference type="ARBA" id="ARBA00023242"/>
    </source>
</evidence>
<dbReference type="Proteomes" id="UP000657918">
    <property type="component" value="Unassembled WGS sequence"/>
</dbReference>
<dbReference type="GO" id="GO:0045944">
    <property type="term" value="P:positive regulation of transcription by RNA polymerase II"/>
    <property type="evidence" value="ECO:0007669"/>
    <property type="project" value="TreeGrafter"/>
</dbReference>
<keyword evidence="8" id="KW-0472">Membrane</keyword>
<dbReference type="InterPro" id="IPR019787">
    <property type="entry name" value="Znf_PHD-finger"/>
</dbReference>
<dbReference type="Pfam" id="PF23209">
    <property type="entry name" value="IDM1_C"/>
    <property type="match status" value="1"/>
</dbReference>
<keyword evidence="3 6" id="KW-0863">Zinc-finger</keyword>
<feature type="region of interest" description="Disordered" evidence="7">
    <location>
        <begin position="384"/>
        <end position="409"/>
    </location>
</feature>
<dbReference type="SUPFAM" id="SSF57903">
    <property type="entry name" value="FYVE/PHD zinc finger"/>
    <property type="match status" value="2"/>
</dbReference>